<accession>A0A833DTL9</accession>
<dbReference type="EMBL" id="DQTV01000096">
    <property type="protein sequence ID" value="HIP57412.1"/>
    <property type="molecule type" value="Genomic_DNA"/>
</dbReference>
<keyword evidence="1" id="KW-0472">Membrane</keyword>
<feature type="transmembrane region" description="Helical" evidence="1">
    <location>
        <begin position="133"/>
        <end position="155"/>
    </location>
</feature>
<proteinExistence type="predicted"/>
<name>A0A833DTL9_9CREN</name>
<evidence type="ECO:0000313" key="2">
    <source>
        <dbReference type="EMBL" id="HIP57412.1"/>
    </source>
</evidence>
<evidence type="ECO:0000313" key="3">
    <source>
        <dbReference type="Proteomes" id="UP000605805"/>
    </source>
</evidence>
<dbReference type="AlphaFoldDB" id="A0A833DTL9"/>
<feature type="transmembrane region" description="Helical" evidence="1">
    <location>
        <begin position="101"/>
        <end position="121"/>
    </location>
</feature>
<gene>
    <name evidence="2" type="ORF">EYH02_05030</name>
</gene>
<feature type="transmembrane region" description="Helical" evidence="1">
    <location>
        <begin position="188"/>
        <end position="208"/>
    </location>
</feature>
<protein>
    <submittedName>
        <fullName evidence="2">Uncharacterized protein</fullName>
    </submittedName>
</protein>
<comment type="caution">
    <text evidence="2">The sequence shown here is derived from an EMBL/GenBank/DDBJ whole genome shotgun (WGS) entry which is preliminary data.</text>
</comment>
<feature type="transmembrane region" description="Helical" evidence="1">
    <location>
        <begin position="162"/>
        <end position="182"/>
    </location>
</feature>
<organism evidence="2 3">
    <name type="scientific">Ignisphaera aggregans</name>
    <dbReference type="NCBI Taxonomy" id="334771"/>
    <lineage>
        <taxon>Archaea</taxon>
        <taxon>Thermoproteota</taxon>
        <taxon>Thermoprotei</taxon>
        <taxon>Desulfurococcales</taxon>
        <taxon>Desulfurococcaceae</taxon>
        <taxon>Ignisphaera</taxon>
    </lineage>
</organism>
<keyword evidence="1" id="KW-0812">Transmembrane</keyword>
<dbReference type="Proteomes" id="UP000605805">
    <property type="component" value="Unassembled WGS sequence"/>
</dbReference>
<reference evidence="2" key="1">
    <citation type="journal article" date="2020" name="ISME J.">
        <title>Gammaproteobacteria mediating utilization of methyl-, sulfur- and petroleum organic compounds in deep ocean hydrothermal plumes.</title>
        <authorList>
            <person name="Zhou Z."/>
            <person name="Liu Y."/>
            <person name="Pan J."/>
            <person name="Cron B.R."/>
            <person name="Toner B.M."/>
            <person name="Anantharaman K."/>
            <person name="Breier J.A."/>
            <person name="Dick G.J."/>
            <person name="Li M."/>
        </authorList>
    </citation>
    <scope>NUCLEOTIDE SEQUENCE</scope>
    <source>
        <strain evidence="2">SZUA-1435</strain>
    </source>
</reference>
<sequence length="277" mass="30775">MRCGDLSTVSRLRTYLEKLADLLSNMGIDSSRLRESVSRLRSLEKAFIIVKPFAQGVSEIANCIKSIEALTQLSRDEIRARVDDIAKRIENLVVHTKRASYVLQILLVLIAIALAIASYVISSRTPLPKGVEFFSSAITMFITALSAIVILGSVLYLNTTILFLPLLSALISVQSLVHIVATPSKPQPLLYIGAVAALLSLALFTKMISSGFSSYRSVLMAMIEIERSIESIAMAITQTEQRKPVLEQSIKRLFMKRYGARGEELAKYVEEMTRFRT</sequence>
<keyword evidence="1" id="KW-1133">Transmembrane helix</keyword>
<evidence type="ECO:0000256" key="1">
    <source>
        <dbReference type="SAM" id="Phobius"/>
    </source>
</evidence>